<dbReference type="RefSeq" id="WP_003786314.1">
    <property type="nucleotide sequence ID" value="NZ_KI391968.1"/>
</dbReference>
<reference evidence="2 3" key="2">
    <citation type="submission" date="2011-10" db="EMBL/GenBank/DDBJ databases">
        <title>The Genome Sequence of Actinomyces viscosus C505.</title>
        <authorList>
            <consortium name="The Broad Institute Genome Sequencing Platform"/>
            <consortium name="The Broad Institute Genome Sequencing Center for Infectious Disease"/>
            <person name="Earl A."/>
            <person name="Ward D."/>
            <person name="Feldgarden M."/>
            <person name="Gevers D."/>
            <person name="Sibley C.D."/>
            <person name="Field T.R."/>
            <person name="Grinwis M."/>
            <person name="Eshaghurshan C.S."/>
            <person name="Surette M.G."/>
            <person name="Young S.K."/>
            <person name="Zeng Q."/>
            <person name="Gargeya S."/>
            <person name="Fitzgerald M."/>
            <person name="Haas B."/>
            <person name="Abouelleil A."/>
            <person name="Alvarado L."/>
            <person name="Arachchi H.M."/>
            <person name="Berlin A."/>
            <person name="Brown A."/>
            <person name="Chapman S.B."/>
            <person name="Chen Z."/>
            <person name="Dunbar C."/>
            <person name="Freedman E."/>
            <person name="Gearin G."/>
            <person name="Goldberg J."/>
            <person name="Griggs A."/>
            <person name="Gujja S."/>
            <person name="Heiman D."/>
            <person name="Howarth C."/>
            <person name="Larson L."/>
            <person name="Lui A."/>
            <person name="MacDonald P.J.P."/>
            <person name="Montmayeur A."/>
            <person name="Murphy C."/>
            <person name="Neiman D."/>
            <person name="Pearson M."/>
            <person name="Priest M."/>
            <person name="Roberts A."/>
            <person name="Saif S."/>
            <person name="Shea T."/>
            <person name="Shenoy N."/>
            <person name="Sisk P."/>
            <person name="Stolte C."/>
            <person name="Sykes S."/>
            <person name="Wortman J."/>
            <person name="Nusbaum C."/>
            <person name="Birren B."/>
        </authorList>
    </citation>
    <scope>NUCLEOTIDE SEQUENCE [LARGE SCALE GENOMIC DNA]</scope>
    <source>
        <strain evidence="2 3">C505</strain>
    </source>
</reference>
<dbReference type="EMBL" id="ACRE02000013">
    <property type="protein sequence ID" value="EGE38747.1"/>
    <property type="molecule type" value="Genomic_DNA"/>
</dbReference>
<proteinExistence type="predicted"/>
<evidence type="ECO:0000313" key="3">
    <source>
        <dbReference type="Proteomes" id="UP000004668"/>
    </source>
</evidence>
<feature type="transmembrane region" description="Helical" evidence="1">
    <location>
        <begin position="192"/>
        <end position="214"/>
    </location>
</feature>
<feature type="transmembrane region" description="Helical" evidence="1">
    <location>
        <begin position="36"/>
        <end position="55"/>
    </location>
</feature>
<keyword evidence="1" id="KW-0812">Transmembrane</keyword>
<sequence length="290" mass="32203">MSGRSKADSSPSRQNKGGFIDGTFTLKGAYGFLKEAPAWVLSGAVLIIILIQVLWMAGGKLDLAMQIIQMVDRSTLLVMAIYQMLYIASFYVQLGGPGYLIWRLVSRLDEGGNRDVDAEKTIRAIALLTICMDAALFFVTSWIMFILALFIQISIFVSYQIWFSRKFNGKNNKAEYGWVIENLKRCFERGEFNAVSIGLSVIIVASLTSGSWFASQNITYKNESQHASSSVVGEVLGENGRGIIVLKEGRVILLKKDVIIDEEFCKQSSQFGDDNETLYVKIRGSNIPGC</sequence>
<protein>
    <submittedName>
        <fullName evidence="2">Uncharacterized protein</fullName>
    </submittedName>
</protein>
<keyword evidence="1" id="KW-0472">Membrane</keyword>
<dbReference type="Proteomes" id="UP000004668">
    <property type="component" value="Unassembled WGS sequence"/>
</dbReference>
<gene>
    <name evidence="2" type="ORF">HMPREF0059_00091</name>
</gene>
<feature type="transmembrane region" description="Helical" evidence="1">
    <location>
        <begin position="76"/>
        <end position="94"/>
    </location>
</feature>
<keyword evidence="1" id="KW-1133">Transmembrane helix</keyword>
<name>F2UUJ4_ACTVI</name>
<feature type="transmembrane region" description="Helical" evidence="1">
    <location>
        <begin position="142"/>
        <end position="163"/>
    </location>
</feature>
<dbReference type="AlphaFoldDB" id="F2UUJ4"/>
<evidence type="ECO:0000313" key="2">
    <source>
        <dbReference type="EMBL" id="EGE38747.1"/>
    </source>
</evidence>
<evidence type="ECO:0000256" key="1">
    <source>
        <dbReference type="SAM" id="Phobius"/>
    </source>
</evidence>
<reference evidence="3" key="1">
    <citation type="submission" date="2010-02" db="EMBL/GenBank/DDBJ databases">
        <title>The Genome Sequence of Prevotella oris strain C735.</title>
        <authorList>
            <consortium name="The Broad Institute Genome Sequencing Platform"/>
            <person name="Ward D."/>
            <person name="Feldgarden M."/>
            <person name="Earl A."/>
            <person name="Young S.K."/>
            <person name="Zeng Q."/>
            <person name="Koehrsen M."/>
            <person name="Alvarado L."/>
            <person name="Berlin A."/>
            <person name="Bochicchio J."/>
            <person name="Borenstein D."/>
            <person name="Chapman S.B."/>
            <person name="Chen Z."/>
            <person name="Engels R."/>
            <person name="Freedman E."/>
            <person name="Gellesch M."/>
            <person name="Goldberg J."/>
            <person name="Griggs A."/>
            <person name="Gujja S."/>
            <person name="Heilman E."/>
            <person name="Heiman D."/>
            <person name="Hepburn T."/>
            <person name="Howarth C."/>
            <person name="Jen D."/>
            <person name="Larson L."/>
            <person name="Mehta T."/>
            <person name="Park D."/>
            <person name="Pearson M."/>
            <person name="Roberts A."/>
            <person name="Saif S."/>
            <person name="Shea T."/>
            <person name="Shenoy N."/>
            <person name="Sisk P."/>
            <person name="Stolte C."/>
            <person name="Sykes S."/>
            <person name="Thomson T."/>
            <person name="Walk T."/>
            <person name="White J."/>
            <person name="Yandava C."/>
            <person name="Sibley C.D."/>
            <person name="Field T.R."/>
            <person name="Grinwis M."/>
            <person name="Eshaghurshan C.S."/>
            <person name="Surette M.G."/>
            <person name="Haas B."/>
            <person name="Nusbaum C."/>
            <person name="Birren B."/>
        </authorList>
    </citation>
    <scope>NUCLEOTIDE SEQUENCE [LARGE SCALE GENOMIC DNA]</scope>
    <source>
        <strain evidence="3">C505</strain>
    </source>
</reference>
<dbReference type="HOGENOM" id="CLU_958567_0_0_11"/>
<accession>F2UUJ4</accession>
<organism evidence="2 3">
    <name type="scientific">Actinomyces viscosus C505</name>
    <dbReference type="NCBI Taxonomy" id="562973"/>
    <lineage>
        <taxon>Bacteria</taxon>
        <taxon>Bacillati</taxon>
        <taxon>Actinomycetota</taxon>
        <taxon>Actinomycetes</taxon>
        <taxon>Actinomycetales</taxon>
        <taxon>Actinomycetaceae</taxon>
        <taxon>Actinomyces</taxon>
    </lineage>
</organism>
<comment type="caution">
    <text evidence="2">The sequence shown here is derived from an EMBL/GenBank/DDBJ whole genome shotgun (WGS) entry which is preliminary data.</text>
</comment>